<dbReference type="Proteomes" id="UP001187343">
    <property type="component" value="Unassembled WGS sequence"/>
</dbReference>
<dbReference type="AlphaFoldDB" id="A0AA88Q7V0"/>
<keyword evidence="1" id="KW-0472">Membrane</keyword>
<dbReference type="EMBL" id="JAUYZG010000005">
    <property type="protein sequence ID" value="KAK2906859.1"/>
    <property type="molecule type" value="Genomic_DNA"/>
</dbReference>
<comment type="caution">
    <text evidence="2">The sequence shown here is derived from an EMBL/GenBank/DDBJ whole genome shotgun (WGS) entry which is preliminary data.</text>
</comment>
<reference evidence="2" key="1">
    <citation type="submission" date="2023-08" db="EMBL/GenBank/DDBJ databases">
        <title>Chromosome-level Genome Assembly of mud carp (Cirrhinus molitorella).</title>
        <authorList>
            <person name="Liu H."/>
        </authorList>
    </citation>
    <scope>NUCLEOTIDE SEQUENCE</scope>
    <source>
        <strain evidence="2">Prfri</strain>
        <tissue evidence="2">Muscle</tissue>
    </source>
</reference>
<accession>A0AA88Q7V0</accession>
<evidence type="ECO:0000313" key="3">
    <source>
        <dbReference type="Proteomes" id="UP001187343"/>
    </source>
</evidence>
<name>A0AA88Q7V0_9TELE</name>
<keyword evidence="3" id="KW-1185">Reference proteome</keyword>
<feature type="transmembrane region" description="Helical" evidence="1">
    <location>
        <begin position="47"/>
        <end position="67"/>
    </location>
</feature>
<organism evidence="2 3">
    <name type="scientific">Cirrhinus molitorella</name>
    <name type="common">mud carp</name>
    <dbReference type="NCBI Taxonomy" id="172907"/>
    <lineage>
        <taxon>Eukaryota</taxon>
        <taxon>Metazoa</taxon>
        <taxon>Chordata</taxon>
        <taxon>Craniata</taxon>
        <taxon>Vertebrata</taxon>
        <taxon>Euteleostomi</taxon>
        <taxon>Actinopterygii</taxon>
        <taxon>Neopterygii</taxon>
        <taxon>Teleostei</taxon>
        <taxon>Ostariophysi</taxon>
        <taxon>Cypriniformes</taxon>
        <taxon>Cyprinidae</taxon>
        <taxon>Labeoninae</taxon>
        <taxon>Labeonini</taxon>
        <taxon>Cirrhinus</taxon>
    </lineage>
</organism>
<proteinExistence type="predicted"/>
<evidence type="ECO:0000256" key="1">
    <source>
        <dbReference type="SAM" id="Phobius"/>
    </source>
</evidence>
<feature type="transmembrane region" description="Helical" evidence="1">
    <location>
        <begin position="12"/>
        <end position="35"/>
    </location>
</feature>
<keyword evidence="1" id="KW-0812">Transmembrane</keyword>
<gene>
    <name evidence="2" type="ORF">Q8A67_005844</name>
</gene>
<keyword evidence="1" id="KW-1133">Transmembrane helix</keyword>
<protein>
    <submittedName>
        <fullName evidence="2">Uncharacterized protein</fullName>
    </submittedName>
</protein>
<sequence length="121" mass="13931">MDRGFSCPCTPGLNAILISFIFLGPALLALTVMLFMKRPCRRKPQNVTELFLFSLIPSSLWMFLLLFEGEYVACGMAHWEGDYILDEERQIKWCKPTEISDAGVNRTDLLELTEKITFYSR</sequence>
<evidence type="ECO:0000313" key="2">
    <source>
        <dbReference type="EMBL" id="KAK2906859.1"/>
    </source>
</evidence>